<gene>
    <name evidence="1" type="ORF">IAA53_06380</name>
</gene>
<dbReference type="SUPFAM" id="SSF110391">
    <property type="entry name" value="GlpP-like"/>
    <property type="match status" value="1"/>
</dbReference>
<comment type="caution">
    <text evidence="1">The sequence shown here is derived from an EMBL/GenBank/DDBJ whole genome shotgun (WGS) entry which is preliminary data.</text>
</comment>
<proteinExistence type="predicted"/>
<reference evidence="1" key="2">
    <citation type="journal article" date="2021" name="PeerJ">
        <title>Extensive microbial diversity within the chicken gut microbiome revealed by metagenomics and culture.</title>
        <authorList>
            <person name="Gilroy R."/>
            <person name="Ravi A."/>
            <person name="Getino M."/>
            <person name="Pursley I."/>
            <person name="Horton D.L."/>
            <person name="Alikhan N.F."/>
            <person name="Baker D."/>
            <person name="Gharbi K."/>
            <person name="Hall N."/>
            <person name="Watson M."/>
            <person name="Adriaenssens E.M."/>
            <person name="Foster-Nyarko E."/>
            <person name="Jarju S."/>
            <person name="Secka A."/>
            <person name="Antonio M."/>
            <person name="Oren A."/>
            <person name="Chaudhuri R.R."/>
            <person name="La Ragione R."/>
            <person name="Hildebrand F."/>
            <person name="Pallen M.J."/>
        </authorList>
    </citation>
    <scope>NUCLEOTIDE SEQUENCE</scope>
    <source>
        <strain evidence="1">ChiBcec15-4380</strain>
    </source>
</reference>
<dbReference type="GO" id="GO:0006071">
    <property type="term" value="P:glycerol metabolic process"/>
    <property type="evidence" value="ECO:0007669"/>
    <property type="project" value="InterPro"/>
</dbReference>
<dbReference type="Proteomes" id="UP000824239">
    <property type="component" value="Unassembled WGS sequence"/>
</dbReference>
<dbReference type="PANTHER" id="PTHR35787">
    <property type="entry name" value="GLYCEROL UPTAKE OPERON ANTITERMINATOR REGULATORY PROTEIN"/>
    <property type="match status" value="1"/>
</dbReference>
<organism evidence="1 2">
    <name type="scientific">Candidatus Avoscillospira avicola</name>
    <dbReference type="NCBI Taxonomy" id="2840706"/>
    <lineage>
        <taxon>Bacteria</taxon>
        <taxon>Bacillati</taxon>
        <taxon>Bacillota</taxon>
        <taxon>Clostridia</taxon>
        <taxon>Eubacteriales</taxon>
        <taxon>Oscillospiraceae</taxon>
        <taxon>Oscillospiraceae incertae sedis</taxon>
        <taxon>Candidatus Avoscillospira</taxon>
    </lineage>
</organism>
<dbReference type="AlphaFoldDB" id="A0A9D1DHW6"/>
<dbReference type="Gene3D" id="3.20.20.70">
    <property type="entry name" value="Aldolase class I"/>
    <property type="match status" value="1"/>
</dbReference>
<dbReference type="PIRSF" id="PIRSF016897">
    <property type="entry name" value="GlpP"/>
    <property type="match status" value="1"/>
</dbReference>
<dbReference type="EMBL" id="DVHE01000050">
    <property type="protein sequence ID" value="HIR50896.1"/>
    <property type="molecule type" value="Genomic_DNA"/>
</dbReference>
<dbReference type="GO" id="GO:0006355">
    <property type="term" value="P:regulation of DNA-templated transcription"/>
    <property type="evidence" value="ECO:0007669"/>
    <property type="project" value="InterPro"/>
</dbReference>
<evidence type="ECO:0000313" key="1">
    <source>
        <dbReference type="EMBL" id="HIR50896.1"/>
    </source>
</evidence>
<sequence>MKEAIGRAISEAGIIPAVKDADALGRCLSLEQDVVFVLFGDICTIGETIETLHRAGKFAIVHADLIGGLSAKEVAADFLRARGADGVISTRPQVVKRGGELGMFTVLRFFVFDSLSLRSVEKTAAAVGPDMAEILPGIMPRIVRRLSQHLPMPLLCGGLIEEKADVLEALGAGAVAISSTREEVWQL</sequence>
<name>A0A9D1DHW6_9FIRM</name>
<dbReference type="InterPro" id="IPR013785">
    <property type="entry name" value="Aldolase_TIM"/>
</dbReference>
<evidence type="ECO:0000313" key="2">
    <source>
        <dbReference type="Proteomes" id="UP000824239"/>
    </source>
</evidence>
<reference evidence="1" key="1">
    <citation type="submission" date="2020-10" db="EMBL/GenBank/DDBJ databases">
        <authorList>
            <person name="Gilroy R."/>
        </authorList>
    </citation>
    <scope>NUCLEOTIDE SEQUENCE</scope>
    <source>
        <strain evidence="1">ChiBcec15-4380</strain>
    </source>
</reference>
<dbReference type="Pfam" id="PF04309">
    <property type="entry name" value="G3P_antiterm"/>
    <property type="match status" value="1"/>
</dbReference>
<dbReference type="InterPro" id="IPR006699">
    <property type="entry name" value="GlpP"/>
</dbReference>
<dbReference type="PANTHER" id="PTHR35787:SF1">
    <property type="entry name" value="GLYCEROL UPTAKE OPERON ANTITERMINATOR REGULATORY PROTEIN"/>
    <property type="match status" value="1"/>
</dbReference>
<accession>A0A9D1DHW6</accession>
<protein>
    <submittedName>
        <fullName evidence="1">Glycerol-3-phosphate responsive antiterminator</fullName>
    </submittedName>
</protein>